<dbReference type="GO" id="GO:0004523">
    <property type="term" value="F:RNA-DNA hybrid ribonuclease activity"/>
    <property type="evidence" value="ECO:0007669"/>
    <property type="project" value="InterPro"/>
</dbReference>
<feature type="domain" description="RNase H type-1" evidence="1">
    <location>
        <begin position="10"/>
        <end position="95"/>
    </location>
</feature>
<protein>
    <submittedName>
        <fullName evidence="2">Ribonuclease H-like domain containing protein</fullName>
    </submittedName>
</protein>
<accession>A0A2P5EI88</accession>
<dbReference type="OrthoDB" id="1750765at2759"/>
<dbReference type="PANTHER" id="PTHR47074">
    <property type="entry name" value="BNAC02G40300D PROTEIN"/>
    <property type="match status" value="1"/>
</dbReference>
<organism evidence="2 3">
    <name type="scientific">Trema orientale</name>
    <name type="common">Charcoal tree</name>
    <name type="synonym">Celtis orientalis</name>
    <dbReference type="NCBI Taxonomy" id="63057"/>
    <lineage>
        <taxon>Eukaryota</taxon>
        <taxon>Viridiplantae</taxon>
        <taxon>Streptophyta</taxon>
        <taxon>Embryophyta</taxon>
        <taxon>Tracheophyta</taxon>
        <taxon>Spermatophyta</taxon>
        <taxon>Magnoliopsida</taxon>
        <taxon>eudicotyledons</taxon>
        <taxon>Gunneridae</taxon>
        <taxon>Pentapetalae</taxon>
        <taxon>rosids</taxon>
        <taxon>fabids</taxon>
        <taxon>Rosales</taxon>
        <taxon>Cannabaceae</taxon>
        <taxon>Trema</taxon>
    </lineage>
</organism>
<dbReference type="SUPFAM" id="SSF53098">
    <property type="entry name" value="Ribonuclease H-like"/>
    <property type="match status" value="1"/>
</dbReference>
<dbReference type="EMBL" id="JXTC01000150">
    <property type="protein sequence ID" value="PON85239.1"/>
    <property type="molecule type" value="Genomic_DNA"/>
</dbReference>
<proteinExistence type="predicted"/>
<dbReference type="InterPro" id="IPR012337">
    <property type="entry name" value="RNaseH-like_sf"/>
</dbReference>
<name>A0A2P5EI88_TREOI</name>
<dbReference type="Proteomes" id="UP000237000">
    <property type="component" value="Unassembled WGS sequence"/>
</dbReference>
<dbReference type="PANTHER" id="PTHR47074:SF48">
    <property type="entry name" value="POLYNUCLEOTIDYL TRANSFERASE, RIBONUCLEASE H-LIKE SUPERFAMILY PROTEIN"/>
    <property type="match status" value="1"/>
</dbReference>
<dbReference type="GO" id="GO:0003676">
    <property type="term" value="F:nucleic acid binding"/>
    <property type="evidence" value="ECO:0007669"/>
    <property type="project" value="InterPro"/>
</dbReference>
<dbReference type="Gene3D" id="3.30.420.10">
    <property type="entry name" value="Ribonuclease H-like superfamily/Ribonuclease H"/>
    <property type="match status" value="1"/>
</dbReference>
<dbReference type="Pfam" id="PF13456">
    <property type="entry name" value="RVT_3"/>
    <property type="match status" value="1"/>
</dbReference>
<comment type="caution">
    <text evidence="2">The sequence shown here is derived from an EMBL/GenBank/DDBJ whole genome shotgun (WGS) entry which is preliminary data.</text>
</comment>
<evidence type="ECO:0000259" key="1">
    <source>
        <dbReference type="Pfam" id="PF13456"/>
    </source>
</evidence>
<reference evidence="3" key="1">
    <citation type="submission" date="2016-06" db="EMBL/GenBank/DDBJ databases">
        <title>Parallel loss of symbiosis genes in relatives of nitrogen-fixing non-legume Parasponia.</title>
        <authorList>
            <person name="Van Velzen R."/>
            <person name="Holmer R."/>
            <person name="Bu F."/>
            <person name="Rutten L."/>
            <person name="Van Zeijl A."/>
            <person name="Liu W."/>
            <person name="Santuari L."/>
            <person name="Cao Q."/>
            <person name="Sharma T."/>
            <person name="Shen D."/>
            <person name="Roswanjaya Y."/>
            <person name="Wardhani T."/>
            <person name="Kalhor M.S."/>
            <person name="Jansen J."/>
            <person name="Van den Hoogen J."/>
            <person name="Gungor B."/>
            <person name="Hartog M."/>
            <person name="Hontelez J."/>
            <person name="Verver J."/>
            <person name="Yang W.-C."/>
            <person name="Schijlen E."/>
            <person name="Repin R."/>
            <person name="Schilthuizen M."/>
            <person name="Schranz E."/>
            <person name="Heidstra R."/>
            <person name="Miyata K."/>
            <person name="Fedorova E."/>
            <person name="Kohlen W."/>
            <person name="Bisseling T."/>
            <person name="Smit S."/>
            <person name="Geurts R."/>
        </authorList>
    </citation>
    <scope>NUCLEOTIDE SEQUENCE [LARGE SCALE GENOMIC DNA]</scope>
    <source>
        <strain evidence="3">cv. RG33-2</strain>
    </source>
</reference>
<dbReference type="CDD" id="cd06222">
    <property type="entry name" value="RNase_H_like"/>
    <property type="match status" value="1"/>
</dbReference>
<evidence type="ECO:0000313" key="3">
    <source>
        <dbReference type="Proteomes" id="UP000237000"/>
    </source>
</evidence>
<sequence length="127" mass="14146">MAFFIGALSSSSRVSCDAMALRKSIQFTRDAGLTLIIIESDSLNVVNLINRFLKSKSDIGVIINDIQYLLTTIPQFFAHHVSRTCNTIAHDMAIWALKHDGDFVWLEDAPSCLLASIENYVILSLNE</sequence>
<keyword evidence="3" id="KW-1185">Reference proteome</keyword>
<evidence type="ECO:0000313" key="2">
    <source>
        <dbReference type="EMBL" id="PON85239.1"/>
    </source>
</evidence>
<dbReference type="InterPro" id="IPR044730">
    <property type="entry name" value="RNase_H-like_dom_plant"/>
</dbReference>
<gene>
    <name evidence="2" type="ORF">TorRG33x02_189070</name>
</gene>
<dbReference type="InterPro" id="IPR036397">
    <property type="entry name" value="RNaseH_sf"/>
</dbReference>
<dbReference type="InterPro" id="IPR002156">
    <property type="entry name" value="RNaseH_domain"/>
</dbReference>
<dbReference type="InParanoid" id="A0A2P5EI88"/>
<dbReference type="InterPro" id="IPR052929">
    <property type="entry name" value="RNase_H-like_EbsB-rel"/>
</dbReference>
<dbReference type="AlphaFoldDB" id="A0A2P5EI88"/>